<dbReference type="Proteomes" id="UP000292507">
    <property type="component" value="Unassembled WGS sequence"/>
</dbReference>
<proteinExistence type="predicted"/>
<protein>
    <submittedName>
        <fullName evidence="2">Uncharacterized protein</fullName>
    </submittedName>
</protein>
<name>A0A4Q7Y9R5_9ACTN</name>
<dbReference type="EMBL" id="SHKV01000001">
    <property type="protein sequence ID" value="RZU32819.1"/>
    <property type="molecule type" value="Genomic_DNA"/>
</dbReference>
<gene>
    <name evidence="2" type="ORF">BKA19_2528</name>
</gene>
<accession>A0A4Q7Y9R5</accession>
<evidence type="ECO:0000313" key="3">
    <source>
        <dbReference type="Proteomes" id="UP000292507"/>
    </source>
</evidence>
<keyword evidence="3" id="KW-1185">Reference proteome</keyword>
<feature type="region of interest" description="Disordered" evidence="1">
    <location>
        <begin position="61"/>
        <end position="113"/>
    </location>
</feature>
<reference evidence="2 3" key="1">
    <citation type="submission" date="2019-02" db="EMBL/GenBank/DDBJ databases">
        <title>Sequencing the genomes of 1000 actinobacteria strains.</title>
        <authorList>
            <person name="Klenk H.-P."/>
        </authorList>
    </citation>
    <scope>NUCLEOTIDE SEQUENCE [LARGE SCALE GENOMIC DNA]</scope>
    <source>
        <strain evidence="2 3">DSM 44509</strain>
    </source>
</reference>
<sequence length="140" mass="15107">MPVDCAKLFALGQRFGRDGSLVLEDVGAEITDRELHLGTFRPEQPVAFRIQEKRMLGDVVGPRGAGDAAPQGVLPGARLVGRQRPPRPEGHVPDLRDLPDPGSARRRPGAALLRTNAATGRLIPTFVRLRADRAHSDLPG</sequence>
<evidence type="ECO:0000313" key="2">
    <source>
        <dbReference type="EMBL" id="RZU32819.1"/>
    </source>
</evidence>
<comment type="caution">
    <text evidence="2">The sequence shown here is derived from an EMBL/GenBank/DDBJ whole genome shotgun (WGS) entry which is preliminary data.</text>
</comment>
<feature type="compositionally biased region" description="Basic and acidic residues" evidence="1">
    <location>
        <begin position="86"/>
        <end position="99"/>
    </location>
</feature>
<evidence type="ECO:0000256" key="1">
    <source>
        <dbReference type="SAM" id="MobiDB-lite"/>
    </source>
</evidence>
<organism evidence="2 3">
    <name type="scientific">Blastococcus saxobsidens</name>
    <dbReference type="NCBI Taxonomy" id="138336"/>
    <lineage>
        <taxon>Bacteria</taxon>
        <taxon>Bacillati</taxon>
        <taxon>Actinomycetota</taxon>
        <taxon>Actinomycetes</taxon>
        <taxon>Geodermatophilales</taxon>
        <taxon>Geodermatophilaceae</taxon>
        <taxon>Blastococcus</taxon>
    </lineage>
</organism>
<dbReference type="AlphaFoldDB" id="A0A4Q7Y9R5"/>